<evidence type="ECO:0000256" key="1">
    <source>
        <dbReference type="ARBA" id="ARBA00009058"/>
    </source>
</evidence>
<dbReference type="Pfam" id="PF13233">
    <property type="entry name" value="Complex1_LYR_2"/>
    <property type="match status" value="1"/>
</dbReference>
<reference evidence="4" key="4">
    <citation type="journal article" date="2022" name="Res Sq">
        <title>Comparative Genomics Reveals Insights into the Divergent Evolution of Astigmatic Mites and Household Pest Adaptations.</title>
        <authorList>
            <person name="Xiong Q."/>
            <person name="Wan A.T.-Y."/>
            <person name="Liu X.-Y."/>
            <person name="Fung C.S.-H."/>
            <person name="Xiao X."/>
            <person name="Malainual N."/>
            <person name="Hou J."/>
            <person name="Wang L."/>
            <person name="Wang M."/>
            <person name="Yang K."/>
            <person name="Cui Y."/>
            <person name="Leung E."/>
            <person name="Nong W."/>
            <person name="Shin S.-K."/>
            <person name="Au S."/>
            <person name="Jeong K.Y."/>
            <person name="Chew F.T."/>
            <person name="Hui J."/>
            <person name="Leung T.F."/>
            <person name="Tungtrongchitr A."/>
            <person name="Zhong N."/>
            <person name="Liu Z."/>
            <person name="Tsui S."/>
        </authorList>
    </citation>
    <scope>NUCLEOTIDE SEQUENCE</scope>
    <source>
        <strain evidence="4">Derf</strain>
        <tissue evidence="4">Whole organism</tissue>
    </source>
</reference>
<gene>
    <name evidence="4" type="ORF">DERF_013922</name>
    <name evidence="3" type="ORF">HUG17_0763</name>
</gene>
<dbReference type="EMBL" id="ASGP02000007">
    <property type="protein sequence ID" value="KAH9497992.1"/>
    <property type="molecule type" value="Genomic_DNA"/>
</dbReference>
<evidence type="ECO:0000256" key="2">
    <source>
        <dbReference type="ARBA" id="ARBA00013846"/>
    </source>
</evidence>
<keyword evidence="5" id="KW-1185">Reference proteome</keyword>
<organism evidence="4 5">
    <name type="scientific">Dermatophagoides farinae</name>
    <name type="common">American house dust mite</name>
    <dbReference type="NCBI Taxonomy" id="6954"/>
    <lineage>
        <taxon>Eukaryota</taxon>
        <taxon>Metazoa</taxon>
        <taxon>Ecdysozoa</taxon>
        <taxon>Arthropoda</taxon>
        <taxon>Chelicerata</taxon>
        <taxon>Arachnida</taxon>
        <taxon>Acari</taxon>
        <taxon>Acariformes</taxon>
        <taxon>Sarcoptiformes</taxon>
        <taxon>Astigmata</taxon>
        <taxon>Psoroptidia</taxon>
        <taxon>Analgoidea</taxon>
        <taxon>Pyroglyphidae</taxon>
        <taxon>Dermatophagoidinae</taxon>
        <taxon>Dermatophagoides</taxon>
    </lineage>
</organism>
<dbReference type="EMBL" id="SDOV01000001">
    <property type="protein sequence ID" value="KAH7645225.1"/>
    <property type="molecule type" value="Genomic_DNA"/>
</dbReference>
<sequence length="106" mass="12345">MASSNQLNETLCLVRSICRTLRGRMKGKVSESPIFEVIRQTVRQNKVTDQRICRGPNELRFIGESYQTYLSSGEKYRQLLNKYHGKSERSVEQTAKMMGFKLPEKR</sequence>
<evidence type="ECO:0000313" key="3">
    <source>
        <dbReference type="EMBL" id="KAH7645225.1"/>
    </source>
</evidence>
<dbReference type="Proteomes" id="UP000790347">
    <property type="component" value="Unassembled WGS sequence"/>
</dbReference>
<dbReference type="GO" id="GO:0005739">
    <property type="term" value="C:mitochondrion"/>
    <property type="evidence" value="ECO:0007669"/>
    <property type="project" value="TreeGrafter"/>
</dbReference>
<name>A0A922HNK7_DERFA</name>
<reference evidence="3" key="3">
    <citation type="journal article" date="2021" name="World Allergy Organ. J.">
        <title>Chromosome-level assembly of Dermatophagoides farinae genome and transcriptome reveals two novel allergens Der f 37 and Der f 39.</title>
        <authorList>
            <person name="Chen J."/>
            <person name="Cai Z."/>
            <person name="Fan D."/>
            <person name="Hu J."/>
            <person name="Hou Y."/>
            <person name="He Y."/>
            <person name="Zhang Z."/>
            <person name="Zhao Z."/>
            <person name="Gao P."/>
            <person name="Hu W."/>
            <person name="Sun J."/>
            <person name="Li J."/>
            <person name="Ji K."/>
        </authorList>
    </citation>
    <scope>NUCLEOTIDE SEQUENCE</scope>
    <source>
        <strain evidence="3">JKM2019</strain>
    </source>
</reference>
<reference evidence="3" key="2">
    <citation type="submission" date="2020-06" db="EMBL/GenBank/DDBJ databases">
        <authorList>
            <person name="Ji K."/>
            <person name="Li J."/>
        </authorList>
    </citation>
    <scope>NUCLEOTIDE SEQUENCE</scope>
    <source>
        <strain evidence="3">JKM2019</strain>
        <tissue evidence="3">Whole body</tissue>
    </source>
</reference>
<evidence type="ECO:0000313" key="5">
    <source>
        <dbReference type="Proteomes" id="UP000790347"/>
    </source>
</evidence>
<dbReference type="AlphaFoldDB" id="A0A922HNK7"/>
<comment type="caution">
    <text evidence="4">The sequence shown here is derived from an EMBL/GenBank/DDBJ whole genome shotgun (WGS) entry which is preliminary data.</text>
</comment>
<evidence type="ECO:0000313" key="4">
    <source>
        <dbReference type="EMBL" id="KAH9497992.1"/>
    </source>
</evidence>
<dbReference type="InterPro" id="IPR037667">
    <property type="entry name" value="FMC1_homologue"/>
</dbReference>
<proteinExistence type="inferred from homology"/>
<reference evidence="4" key="1">
    <citation type="submission" date="2013-05" db="EMBL/GenBank/DDBJ databases">
        <authorList>
            <person name="Yim A.K.Y."/>
            <person name="Chan T.F."/>
            <person name="Ji K.M."/>
            <person name="Liu X.Y."/>
            <person name="Zhou J.W."/>
            <person name="Li R.Q."/>
            <person name="Yang K.Y."/>
            <person name="Li J."/>
            <person name="Li M."/>
            <person name="Law P.T.W."/>
            <person name="Wu Y.L."/>
            <person name="Cai Z.L."/>
            <person name="Qin H."/>
            <person name="Bao Y."/>
            <person name="Leung R.K.K."/>
            <person name="Ng P.K.S."/>
            <person name="Zou J."/>
            <person name="Zhong X.J."/>
            <person name="Ran P.X."/>
            <person name="Zhong N.S."/>
            <person name="Liu Z.G."/>
            <person name="Tsui S.K.W."/>
        </authorList>
    </citation>
    <scope>NUCLEOTIDE SEQUENCE</scope>
    <source>
        <strain evidence="4">Derf</strain>
        <tissue evidence="4">Whole organism</tissue>
    </source>
</reference>
<protein>
    <recommendedName>
        <fullName evidence="2">Protein FMC1 homolog</fullName>
    </recommendedName>
</protein>
<dbReference type="PANTHER" id="PTHR31716:SF1">
    <property type="entry name" value="PROTEIN FMC1 HOMOLOG"/>
    <property type="match status" value="1"/>
</dbReference>
<dbReference type="Proteomes" id="UP000828236">
    <property type="component" value="Unassembled WGS sequence"/>
</dbReference>
<dbReference type="OrthoDB" id="551431at2759"/>
<comment type="similarity">
    <text evidence="1">Belongs to the FMC1 family.</text>
</comment>
<dbReference type="PANTHER" id="PTHR31716">
    <property type="entry name" value="PROTEIN FMC1 HOMOLOG"/>
    <property type="match status" value="1"/>
</dbReference>
<accession>A0A922HNK7</accession>